<feature type="compositionally biased region" description="Low complexity" evidence="1">
    <location>
        <begin position="754"/>
        <end position="768"/>
    </location>
</feature>
<feature type="compositionally biased region" description="Polar residues" evidence="1">
    <location>
        <begin position="34"/>
        <end position="45"/>
    </location>
</feature>
<feature type="region of interest" description="Disordered" evidence="1">
    <location>
        <begin position="398"/>
        <end position="429"/>
    </location>
</feature>
<feature type="region of interest" description="Disordered" evidence="1">
    <location>
        <begin position="922"/>
        <end position="1007"/>
    </location>
</feature>
<evidence type="ECO:0000256" key="1">
    <source>
        <dbReference type="SAM" id="MobiDB-lite"/>
    </source>
</evidence>
<feature type="region of interest" description="Disordered" evidence="1">
    <location>
        <begin position="606"/>
        <end position="659"/>
    </location>
</feature>
<dbReference type="Proteomes" id="UP000054845">
    <property type="component" value="Unassembled WGS sequence"/>
</dbReference>
<dbReference type="OrthoDB" id="3364994at2759"/>
<feature type="compositionally biased region" description="Basic and acidic residues" evidence="1">
    <location>
        <begin position="405"/>
        <end position="425"/>
    </location>
</feature>
<sequence length="1052" mass="111488">MSQYDQRFSASSLAGPSNGSGRDANGSFDASHLDPNSQRSSSNNMRVEPGARHASKQVLAQTALRSPFEEATARTRPHPRDTMSTYSRASIAQSLDDEALASRAPASQRTLHPAEAGSGSVDRNSALGDEPRSRRAPPTSETLRSTGANYDLPRSSLAGHSQASQTSGIGPRGNALNVRDFAMGPYDSRTRVAPAAHDVHGSADRTRVYGLARDLRGVSPDSAHLPLSMGGSDYGSHPTAAGAVVGQSATSVASNGFSVEIFAPSFDHRGYPIYSGRAAMIRGRIRMHASESCEVIVKLWAYTSQGSPAAIWDGIALLPPDQGSETRVFEVFDTVKTDAPGARLRPRPAAPGEQPSDHFPATDDLVLELPFETQMPQGTATRWRDGETQVVPVAMPPSFEMSSESDAKKRADDRATEKEMAERLKHGTVTSSAVSVRSKMTLGFGSAGGSVANSVREALEKGFGEVYRIGCFYSLSFTLQRQGDPEKESKFGKLVGKKVKKEKRPYDTITIPFLFLGEPSALRLPPQSLPDALPSEIFFRANTRVAEDWIIAQATAKWSGSLIRTAKRSVELELHMYGVEGQPPVLHAPSAFPILIVIRPNDPHLLPRPRESTNSPSMSISASWNSAAGSPVPSHTHSPGASIQGMPLPPPASGLPSSIHDALGEQQERIDDVESTSNDGLVSRFMRSSLNLTRAPSGHSSAQNPMPTSRSSASIASPSTGASHRSSTSKQITKQRSTASLASAFGKRRPYTAPTSSRGSLSPPGSSTVVPERSDGLDLAKLVRVSLLQTTYCTATGPSDVPRVRRKVISLAEVEEIDPATVVGGPASPPLDLGLGEGETTGAAASRALIAHAKTTGVRVLRGVIKVSGDTTPGFRCQGIEVKYALKIDLLPFSAKHSNKRPASGGAGTASSISDALRSISETARPSFSSRREASQSYFDRGNPSDSDPNSTPRTPPNYPRSSHLAGGQAASPPLPPLPPQHRGSPGTLGSPQMSDIRSYVGGSGQSHAVGDSVYGDDGQLVGKIDKSTGALWQDVRLVRAHAMYSGGRVNR</sequence>
<dbReference type="EMBL" id="CCYA01000206">
    <property type="protein sequence ID" value="CEH13202.1"/>
    <property type="molecule type" value="Genomic_DNA"/>
</dbReference>
<feature type="compositionally biased region" description="Polar residues" evidence="1">
    <location>
        <begin position="1"/>
        <end position="20"/>
    </location>
</feature>
<dbReference type="AlphaFoldDB" id="A0A0N7L9A0"/>
<keyword evidence="3" id="KW-1185">Reference proteome</keyword>
<organism evidence="2 3">
    <name type="scientific">Ceraceosorus bombacis</name>
    <dbReference type="NCBI Taxonomy" id="401625"/>
    <lineage>
        <taxon>Eukaryota</taxon>
        <taxon>Fungi</taxon>
        <taxon>Dikarya</taxon>
        <taxon>Basidiomycota</taxon>
        <taxon>Ustilaginomycotina</taxon>
        <taxon>Exobasidiomycetes</taxon>
        <taxon>Ceraceosorales</taxon>
        <taxon>Ceraceosoraceae</taxon>
        <taxon>Ceraceosorus</taxon>
    </lineage>
</organism>
<feature type="region of interest" description="Disordered" evidence="1">
    <location>
        <begin position="693"/>
        <end position="773"/>
    </location>
</feature>
<feature type="compositionally biased region" description="Polar residues" evidence="1">
    <location>
        <begin position="612"/>
        <end position="641"/>
    </location>
</feature>
<feature type="compositionally biased region" description="Low complexity" evidence="1">
    <location>
        <begin position="709"/>
        <end position="723"/>
    </location>
</feature>
<feature type="compositionally biased region" description="Polar residues" evidence="1">
    <location>
        <begin position="693"/>
        <end position="708"/>
    </location>
</feature>
<feature type="compositionally biased region" description="Polar residues" evidence="1">
    <location>
        <begin position="139"/>
        <end position="148"/>
    </location>
</feature>
<reference evidence="2 3" key="1">
    <citation type="submission" date="2014-09" db="EMBL/GenBank/DDBJ databases">
        <authorList>
            <person name="Magalhaes I.L.F."/>
            <person name="Oliveira U."/>
            <person name="Santos F.R."/>
            <person name="Vidigal T.H.D.A."/>
            <person name="Brescovit A.D."/>
            <person name="Santos A.J."/>
        </authorList>
    </citation>
    <scope>NUCLEOTIDE SEQUENCE [LARGE SCALE GENOMIC DNA]</scope>
</reference>
<feature type="region of interest" description="Disordered" evidence="1">
    <location>
        <begin position="99"/>
        <end position="176"/>
    </location>
</feature>
<feature type="region of interest" description="Disordered" evidence="1">
    <location>
        <begin position="1"/>
        <end position="85"/>
    </location>
</feature>
<protein>
    <submittedName>
        <fullName evidence="2">Uncharacterized protein</fullName>
    </submittedName>
</protein>
<feature type="compositionally biased region" description="Polar residues" evidence="1">
    <location>
        <begin position="944"/>
        <end position="953"/>
    </location>
</feature>
<feature type="region of interest" description="Disordered" evidence="1">
    <location>
        <begin position="340"/>
        <end position="359"/>
    </location>
</feature>
<name>A0A0N7L9A0_9BASI</name>
<proteinExistence type="predicted"/>
<feature type="compositionally biased region" description="Basic and acidic residues" evidence="1">
    <location>
        <begin position="67"/>
        <end position="81"/>
    </location>
</feature>
<feature type="compositionally biased region" description="Polar residues" evidence="1">
    <location>
        <begin position="158"/>
        <end position="168"/>
    </location>
</feature>
<evidence type="ECO:0000313" key="2">
    <source>
        <dbReference type="EMBL" id="CEH13202.1"/>
    </source>
</evidence>
<feature type="compositionally biased region" description="Polar residues" evidence="1">
    <location>
        <begin position="724"/>
        <end position="741"/>
    </location>
</feature>
<accession>A0A0N7L9A0</accession>
<evidence type="ECO:0000313" key="3">
    <source>
        <dbReference type="Proteomes" id="UP000054845"/>
    </source>
</evidence>